<protein>
    <submittedName>
        <fullName evidence="2">Hydrogenase assembly chaperone HypC/HupF</fullName>
    </submittedName>
</protein>
<comment type="similarity">
    <text evidence="1">Belongs to the HupF/HypC family.</text>
</comment>
<sequence length="103" mass="11229">MCLSIPLQLVSLEDENGDFAIAERRQGGALRRERINMMLIGPQAVGTWILASLGLAQEILDDRELALIEDALAALDASVAGDYDATKHFSDLHTPRQARSTLP</sequence>
<dbReference type="AlphaFoldDB" id="A0A011PV99"/>
<evidence type="ECO:0000313" key="2">
    <source>
        <dbReference type="EMBL" id="EXI80952.1"/>
    </source>
</evidence>
<dbReference type="PRINTS" id="PR00445">
    <property type="entry name" value="HUPFHYPC"/>
</dbReference>
<dbReference type="PATRIC" id="fig|1454003.3.peg.1615"/>
<evidence type="ECO:0000256" key="1">
    <source>
        <dbReference type="ARBA" id="ARBA00006018"/>
    </source>
</evidence>
<evidence type="ECO:0000313" key="3">
    <source>
        <dbReference type="Proteomes" id="UP000021816"/>
    </source>
</evidence>
<dbReference type="Pfam" id="PF01455">
    <property type="entry name" value="HupF_HypC"/>
    <property type="match status" value="1"/>
</dbReference>
<dbReference type="EMBL" id="JEMX01000028">
    <property type="protein sequence ID" value="EXI80952.1"/>
    <property type="molecule type" value="Genomic_DNA"/>
</dbReference>
<dbReference type="STRING" id="1454003.AW10_01566"/>
<dbReference type="InterPro" id="IPR001109">
    <property type="entry name" value="Hydrogenase_HupF/HypC"/>
</dbReference>
<gene>
    <name evidence="2" type="ORF">AW10_01566</name>
</gene>
<dbReference type="NCBIfam" id="TIGR00074">
    <property type="entry name" value="hypC_hupF"/>
    <property type="match status" value="1"/>
</dbReference>
<organism evidence="2 3">
    <name type="scientific">Candidatus Accumulibacter appositus</name>
    <dbReference type="NCBI Taxonomy" id="1454003"/>
    <lineage>
        <taxon>Bacteria</taxon>
        <taxon>Pseudomonadati</taxon>
        <taxon>Pseudomonadota</taxon>
        <taxon>Betaproteobacteria</taxon>
        <taxon>Candidatus Accumulibacter</taxon>
    </lineage>
</organism>
<accession>A0A011PV99</accession>
<dbReference type="Gene3D" id="2.30.30.140">
    <property type="match status" value="1"/>
</dbReference>
<comment type="caution">
    <text evidence="2">The sequence shown here is derived from an EMBL/GenBank/DDBJ whole genome shotgun (WGS) entry which is preliminary data.</text>
</comment>
<dbReference type="SUPFAM" id="SSF159127">
    <property type="entry name" value="HupF/HypC-like"/>
    <property type="match status" value="1"/>
</dbReference>
<dbReference type="Proteomes" id="UP000021816">
    <property type="component" value="Unassembled WGS sequence"/>
</dbReference>
<reference evidence="2 3" key="1">
    <citation type="submission" date="2014-02" db="EMBL/GenBank/DDBJ databases">
        <title>Expanding our view of genomic diversity in Candidatus Accumulibacter clades.</title>
        <authorList>
            <person name="Skennerton C.T."/>
            <person name="Barr J.J."/>
            <person name="Slater F.R."/>
            <person name="Bond P.L."/>
            <person name="Tyson G.W."/>
        </authorList>
    </citation>
    <scope>NUCLEOTIDE SEQUENCE [LARGE SCALE GENOMIC DNA]</scope>
    <source>
        <strain evidence="3">BA-92</strain>
    </source>
</reference>
<proteinExistence type="inferred from homology"/>
<name>A0A011PV99_9PROT</name>